<name>A0ABV0A5U3_9HYPH</name>
<dbReference type="InterPro" id="IPR035901">
    <property type="entry name" value="GIY-YIG_endonuc_sf"/>
</dbReference>
<feature type="region of interest" description="Disordered" evidence="1">
    <location>
        <begin position="215"/>
        <end position="264"/>
    </location>
</feature>
<gene>
    <name evidence="3" type="ORF">PUR29_34825</name>
</gene>
<feature type="region of interest" description="Disordered" evidence="1">
    <location>
        <begin position="141"/>
        <end position="195"/>
    </location>
</feature>
<proteinExistence type="predicted"/>
<feature type="compositionally biased region" description="Basic residues" evidence="1">
    <location>
        <begin position="215"/>
        <end position="228"/>
    </location>
</feature>
<evidence type="ECO:0000313" key="4">
    <source>
        <dbReference type="Proteomes" id="UP001407347"/>
    </source>
</evidence>
<evidence type="ECO:0000259" key="2">
    <source>
        <dbReference type="PROSITE" id="PS50164"/>
    </source>
</evidence>
<dbReference type="RefSeq" id="WP_346013746.1">
    <property type="nucleotide sequence ID" value="NZ_JAQYXP010000006.1"/>
</dbReference>
<keyword evidence="4" id="KW-1185">Reference proteome</keyword>
<reference evidence="3 4" key="1">
    <citation type="journal article" date="2023" name="PLoS ONE">
        <title>Complete genome assembly of Hawai'i environmental nontuberculous mycobacteria reveals unexpected co-isolation with methylobacteria.</title>
        <authorList>
            <person name="Hendrix J."/>
            <person name="Epperson L.E."/>
            <person name="Tong E.I."/>
            <person name="Chan Y.L."/>
            <person name="Hasan N.A."/>
            <person name="Dawrs S.N."/>
            <person name="Norton G.J."/>
            <person name="Virdi R."/>
            <person name="Crooks J.L."/>
            <person name="Chan E.D."/>
            <person name="Honda J.R."/>
            <person name="Strong M."/>
        </authorList>
    </citation>
    <scope>NUCLEOTIDE SEQUENCE [LARGE SCALE GENOMIC DNA]</scope>
    <source>
        <strain evidence="3 4">NJH_HI04-1</strain>
    </source>
</reference>
<sequence>MKYFVYQTTNLVNGKIYVGVHADDGRDYLGSGIRLKQSIAKHGRAAFKREVLFRYETAEEAFAKEAEIVTAEFIARKDTYNFKLGGLGGWDHVHATGKFNVQNLRRDPEVWNKSHETLRRRLIEDEEFARRFKLQSSLRAMGNTNRLGKKRSPEELAKASANRKGKNVGSDNPGTGTKWMHHPDEPKNKRVGPTDIDQHLASGWVIGRMKYAYKPNRKKRIEKCRPRRTAPASLRAPRDSLTSAPCGPLSSAGSPPKPPVGASS</sequence>
<evidence type="ECO:0000313" key="3">
    <source>
        <dbReference type="EMBL" id="MEN3238617.1"/>
    </source>
</evidence>
<feature type="domain" description="GIY-YIG" evidence="2">
    <location>
        <begin position="1"/>
        <end position="82"/>
    </location>
</feature>
<dbReference type="SUPFAM" id="SSF82771">
    <property type="entry name" value="GIY-YIG endonuclease"/>
    <property type="match status" value="1"/>
</dbReference>
<comment type="caution">
    <text evidence="3">The sequence shown here is derived from an EMBL/GenBank/DDBJ whole genome shotgun (WGS) entry which is preliminary data.</text>
</comment>
<dbReference type="Proteomes" id="UP001407347">
    <property type="component" value="Unassembled WGS sequence"/>
</dbReference>
<dbReference type="PROSITE" id="PS50164">
    <property type="entry name" value="GIY_YIG"/>
    <property type="match status" value="1"/>
</dbReference>
<accession>A0ABV0A5U3</accession>
<protein>
    <recommendedName>
        <fullName evidence="2">GIY-YIG domain-containing protein</fullName>
    </recommendedName>
</protein>
<evidence type="ECO:0000256" key="1">
    <source>
        <dbReference type="SAM" id="MobiDB-lite"/>
    </source>
</evidence>
<dbReference type="InterPro" id="IPR000305">
    <property type="entry name" value="GIY-YIG_endonuc"/>
</dbReference>
<organism evidence="3 4">
    <name type="scientific">Methylobacterium ajmalii</name>
    <dbReference type="NCBI Taxonomy" id="2738439"/>
    <lineage>
        <taxon>Bacteria</taxon>
        <taxon>Pseudomonadati</taxon>
        <taxon>Pseudomonadota</taxon>
        <taxon>Alphaproteobacteria</taxon>
        <taxon>Hyphomicrobiales</taxon>
        <taxon>Methylobacteriaceae</taxon>
        <taxon>Methylobacterium</taxon>
    </lineage>
</organism>
<dbReference type="EMBL" id="JAQYXP010000006">
    <property type="protein sequence ID" value="MEN3238617.1"/>
    <property type="molecule type" value="Genomic_DNA"/>
</dbReference>
<dbReference type="SMART" id="SM00465">
    <property type="entry name" value="GIYc"/>
    <property type="match status" value="1"/>
</dbReference>
<feature type="compositionally biased region" description="Pro residues" evidence="1">
    <location>
        <begin position="255"/>
        <end position="264"/>
    </location>
</feature>